<evidence type="ECO:0000256" key="6">
    <source>
        <dbReference type="SAM" id="Phobius"/>
    </source>
</evidence>
<evidence type="ECO:0000256" key="2">
    <source>
        <dbReference type="ARBA" id="ARBA00022692"/>
    </source>
</evidence>
<sequence length="808" mass="90695">MATILRGRRLASRLLAHRSRIGPQVRTAVAAPFQYEELFDLHANEAPTQYRKLSSDGVSTCTLPSGEKLLKVESEVLESLSHQAIVDIQHLFSPRAAAITGALAPWLRSLLRLTFQAEWLSVLESINDGLGTVLHLLQQNCSDQLQLKNLAIVHQEMMLRQERCLQNLAEGLAISVPCTSVQKEERHEEREDHDKVEGVVHFQLDEVSDGGDGWMAPKQQVRSCASSKSRSALAIPHGDRECPTDEILLPVIQKGSSPATKKVSSRDGPKFGQRFVTQGQESEPDTVAFEIIGLASHGSPRRTLASSAREMASSTALRHFFFHWVASAIEWCEDCRDPHRTGILAKIVKSNRFGGLCMTVILLNSIVISYQSDFEMKNPGATTPYPLMMIELGFAFFYGIEILLKLAVHRFYFFINDDMRWNLFDLGLVCLSLVEVTSSFVLLSKGVSREGINLTFLRLLRLCKIAKVLRVLRTLRFFRELRLMLDCVLGSVINAIWCVAMLFFVMFIFALLMVQGLADYLGQYSREFGPESLTEEFVGDIMLWYGSVGRTILTLFQSTTSGIDWRDCYLPLEQSSQLVAGVFLVFVGLFTISVWNIVTSTFVEKALKLAQPDLESLVMEHHLKDVQDAQSLIDLFCSRLGCSETSSICHGQFKLLAGQHRFRAYLTARGIDIKNVEVFFRMLAAASGNAEVEIKVLANALVRMKGFATSIDLQTLTFETKMQLSKQAKSVKEVGRHVRRIERLLEHGTKCQQMPSPREEKDDPKPTLLRKVSFSSNDREPVERPKVMPPAASHKSALRPRCPPEPCI</sequence>
<feature type="region of interest" description="Disordered" evidence="5">
    <location>
        <begin position="745"/>
        <end position="808"/>
    </location>
</feature>
<dbReference type="AlphaFoldDB" id="A0A812PIN1"/>
<feature type="transmembrane region" description="Helical" evidence="6">
    <location>
        <begin position="392"/>
        <end position="411"/>
    </location>
</feature>
<accession>A0A812PIN1</accession>
<comment type="caution">
    <text evidence="8">The sequence shown here is derived from an EMBL/GenBank/DDBJ whole genome shotgun (WGS) entry which is preliminary data.</text>
</comment>
<gene>
    <name evidence="8" type="primary">Scn8a</name>
    <name evidence="8" type="ORF">SNEC2469_LOCUS9064</name>
</gene>
<dbReference type="GO" id="GO:0005248">
    <property type="term" value="F:voltage-gated sodium channel activity"/>
    <property type="evidence" value="ECO:0007669"/>
    <property type="project" value="TreeGrafter"/>
</dbReference>
<dbReference type="SUPFAM" id="SSF81324">
    <property type="entry name" value="Voltage-gated potassium channels"/>
    <property type="match status" value="1"/>
</dbReference>
<evidence type="ECO:0000256" key="4">
    <source>
        <dbReference type="ARBA" id="ARBA00023136"/>
    </source>
</evidence>
<dbReference type="InterPro" id="IPR043203">
    <property type="entry name" value="VGCC_Ca_Na"/>
</dbReference>
<reference evidence="8" key="1">
    <citation type="submission" date="2021-02" db="EMBL/GenBank/DDBJ databases">
        <authorList>
            <person name="Dougan E. K."/>
            <person name="Rhodes N."/>
            <person name="Thang M."/>
            <person name="Chan C."/>
        </authorList>
    </citation>
    <scope>NUCLEOTIDE SEQUENCE</scope>
</reference>
<name>A0A812PIN1_9DINO</name>
<feature type="domain" description="Ion transport" evidence="7">
    <location>
        <begin position="353"/>
        <end position="593"/>
    </location>
</feature>
<keyword evidence="4 6" id="KW-0472">Membrane</keyword>
<keyword evidence="2 6" id="KW-0812">Transmembrane</keyword>
<evidence type="ECO:0000313" key="9">
    <source>
        <dbReference type="Proteomes" id="UP000601435"/>
    </source>
</evidence>
<feature type="transmembrane region" description="Helical" evidence="6">
    <location>
        <begin position="578"/>
        <end position="598"/>
    </location>
</feature>
<dbReference type="Gene3D" id="1.10.287.70">
    <property type="match status" value="1"/>
</dbReference>
<protein>
    <submittedName>
        <fullName evidence="8">Scn8a protein</fullName>
    </submittedName>
</protein>
<dbReference type="PANTHER" id="PTHR10037:SF62">
    <property type="entry name" value="SODIUM CHANNEL PROTEIN 60E"/>
    <property type="match status" value="1"/>
</dbReference>
<dbReference type="GO" id="GO:0001518">
    <property type="term" value="C:voltage-gated sodium channel complex"/>
    <property type="evidence" value="ECO:0007669"/>
    <property type="project" value="TreeGrafter"/>
</dbReference>
<dbReference type="EMBL" id="CAJNJA010014775">
    <property type="protein sequence ID" value="CAE7349573.1"/>
    <property type="molecule type" value="Genomic_DNA"/>
</dbReference>
<dbReference type="InterPro" id="IPR005821">
    <property type="entry name" value="Ion_trans_dom"/>
</dbReference>
<comment type="subcellular location">
    <subcellularLocation>
        <location evidence="1">Membrane</location>
        <topology evidence="1">Multi-pass membrane protein</topology>
    </subcellularLocation>
</comment>
<evidence type="ECO:0000256" key="5">
    <source>
        <dbReference type="SAM" id="MobiDB-lite"/>
    </source>
</evidence>
<keyword evidence="3 6" id="KW-1133">Transmembrane helix</keyword>
<evidence type="ECO:0000256" key="3">
    <source>
        <dbReference type="ARBA" id="ARBA00022989"/>
    </source>
</evidence>
<dbReference type="InterPro" id="IPR027359">
    <property type="entry name" value="Volt_channel_dom_sf"/>
</dbReference>
<feature type="compositionally biased region" description="Basic and acidic residues" evidence="5">
    <location>
        <begin position="777"/>
        <end position="786"/>
    </location>
</feature>
<evidence type="ECO:0000259" key="7">
    <source>
        <dbReference type="Pfam" id="PF00520"/>
    </source>
</evidence>
<dbReference type="OrthoDB" id="411469at2759"/>
<dbReference type="PANTHER" id="PTHR10037">
    <property type="entry name" value="VOLTAGE-GATED CATION CHANNEL CALCIUM AND SODIUM"/>
    <property type="match status" value="1"/>
</dbReference>
<evidence type="ECO:0000313" key="8">
    <source>
        <dbReference type="EMBL" id="CAE7349573.1"/>
    </source>
</evidence>
<dbReference type="Gene3D" id="1.20.120.350">
    <property type="entry name" value="Voltage-gated potassium channels. Chain C"/>
    <property type="match status" value="1"/>
</dbReference>
<keyword evidence="9" id="KW-1185">Reference proteome</keyword>
<proteinExistence type="predicted"/>
<feature type="transmembrane region" description="Helical" evidence="6">
    <location>
        <begin position="353"/>
        <end position="372"/>
    </location>
</feature>
<organism evidence="8 9">
    <name type="scientific">Symbiodinium necroappetens</name>
    <dbReference type="NCBI Taxonomy" id="1628268"/>
    <lineage>
        <taxon>Eukaryota</taxon>
        <taxon>Sar</taxon>
        <taxon>Alveolata</taxon>
        <taxon>Dinophyceae</taxon>
        <taxon>Suessiales</taxon>
        <taxon>Symbiodiniaceae</taxon>
        <taxon>Symbiodinium</taxon>
    </lineage>
</organism>
<dbReference type="Proteomes" id="UP000601435">
    <property type="component" value="Unassembled WGS sequence"/>
</dbReference>
<feature type="transmembrane region" description="Helical" evidence="6">
    <location>
        <begin position="492"/>
        <end position="514"/>
    </location>
</feature>
<dbReference type="Pfam" id="PF00520">
    <property type="entry name" value="Ion_trans"/>
    <property type="match status" value="1"/>
</dbReference>
<evidence type="ECO:0000256" key="1">
    <source>
        <dbReference type="ARBA" id="ARBA00004141"/>
    </source>
</evidence>